<organism evidence="2 3">
    <name type="scientific">Flavobacterium sangjuense</name>
    <dbReference type="NCBI Taxonomy" id="2518177"/>
    <lineage>
        <taxon>Bacteria</taxon>
        <taxon>Pseudomonadati</taxon>
        <taxon>Bacteroidota</taxon>
        <taxon>Flavobacteriia</taxon>
        <taxon>Flavobacteriales</taxon>
        <taxon>Flavobacteriaceae</taxon>
        <taxon>Flavobacterium</taxon>
    </lineage>
</organism>
<evidence type="ECO:0000313" key="3">
    <source>
        <dbReference type="Proteomes" id="UP000296862"/>
    </source>
</evidence>
<dbReference type="InterPro" id="IPR011042">
    <property type="entry name" value="6-blade_b-propeller_TolB-like"/>
</dbReference>
<dbReference type="OrthoDB" id="8584394at2"/>
<accession>A0A4P7PU23</accession>
<proteinExistence type="predicted"/>
<feature type="signal peptide" evidence="1">
    <location>
        <begin position="1"/>
        <end position="20"/>
    </location>
</feature>
<feature type="chain" id="PRO_5020889732" description="SMP-30/Gluconolactonase/LRE-like region domain-containing protein" evidence="1">
    <location>
        <begin position="21"/>
        <end position="418"/>
    </location>
</feature>
<dbReference type="Gene3D" id="2.120.10.30">
    <property type="entry name" value="TolB, C-terminal domain"/>
    <property type="match status" value="1"/>
</dbReference>
<reference evidence="2 3" key="1">
    <citation type="submission" date="2019-04" db="EMBL/GenBank/DDBJ databases">
        <title>Flavobacterium sp. GS03.</title>
        <authorList>
            <person name="Kim H."/>
        </authorList>
    </citation>
    <scope>NUCLEOTIDE SEQUENCE [LARGE SCALE GENOMIC DNA]</scope>
    <source>
        <strain evidence="2 3">GS03</strain>
    </source>
</reference>
<evidence type="ECO:0000313" key="2">
    <source>
        <dbReference type="EMBL" id="QBZ98216.1"/>
    </source>
</evidence>
<dbReference type="Proteomes" id="UP000296862">
    <property type="component" value="Chromosome"/>
</dbReference>
<keyword evidence="1" id="KW-0732">Signal</keyword>
<evidence type="ECO:0008006" key="4">
    <source>
        <dbReference type="Google" id="ProtNLM"/>
    </source>
</evidence>
<dbReference type="RefSeq" id="WP_136152125.1">
    <property type="nucleotide sequence ID" value="NZ_CP038810.1"/>
</dbReference>
<gene>
    <name evidence="2" type="ORF">GS03_01721</name>
</gene>
<dbReference type="SUPFAM" id="SSF63825">
    <property type="entry name" value="YWTD domain"/>
    <property type="match status" value="1"/>
</dbReference>
<dbReference type="SUPFAM" id="SSF48452">
    <property type="entry name" value="TPR-like"/>
    <property type="match status" value="1"/>
</dbReference>
<dbReference type="AlphaFoldDB" id="A0A4P7PU23"/>
<dbReference type="InterPro" id="IPR011990">
    <property type="entry name" value="TPR-like_helical_dom_sf"/>
</dbReference>
<dbReference type="NCBIfam" id="NF047558">
    <property type="entry name" value="TPR_END_plus"/>
    <property type="match status" value="1"/>
</dbReference>
<keyword evidence="3" id="KW-1185">Reference proteome</keyword>
<protein>
    <recommendedName>
        <fullName evidence="4">SMP-30/Gluconolactonase/LRE-like region domain-containing protein</fullName>
    </recommendedName>
</protein>
<name>A0A4P7PU23_9FLAO</name>
<evidence type="ECO:0000256" key="1">
    <source>
        <dbReference type="SAM" id="SignalP"/>
    </source>
</evidence>
<dbReference type="KEGG" id="fsn:GS03_01721"/>
<sequence>MKCLNLLLIFFLLNSTLSVAQTQREIYNSSVRAYEAKDYKTFLQLTQKLDSLRSFHPTYTYNLASAYALNGNSEKALATLKKLVLMNNTTAFETDDDFKFLSETEGFKTVVALKNSQNAIVSNSEIVVTLSEKELHPEGLTYLPKSKTWLASSIRKRKIIAFDIKTGQCKDWLSADNMLAVLALKADAKEEFLWVATAAFPEMENFTKAMNGKAEVLKVNIKTKQIANRFAVEGNHIFGDLIIDNKGVVYVSDSGKPILYKIENDIMTEFVSFEKDGLNMQGLAFNTQQSKLFVADYLKGIAVIDIPTKTKTWLAFPESTSAKGIDGLVFYNNTLIAIQNGVKPIRVTAFKLNEQQNQISSFKILDNNRPEFDEPALATIVGTKVYFFANCPWKAYDENGVLDVTKVSNPILFSCKLN</sequence>
<dbReference type="EMBL" id="CP038810">
    <property type="protein sequence ID" value="QBZ98216.1"/>
    <property type="molecule type" value="Genomic_DNA"/>
</dbReference>